<dbReference type="Proteomes" id="UP000611640">
    <property type="component" value="Chromosome"/>
</dbReference>
<dbReference type="AlphaFoldDB" id="A0A7R7DUS0"/>
<dbReference type="EMBL" id="AP023355">
    <property type="protein sequence ID" value="BCJ38203.1"/>
    <property type="molecule type" value="Genomic_DNA"/>
</dbReference>
<sequence length="219" mass="23791">MPEVTYFARLDAGDTVERPRSLVRRTATEPLPTDEVYQRDGRWHPTGLLAADDIGDLDEQLVPISAQQAQAVIDRWQRSWRAADERGAAAARGDTGLRLAQVFDRPGPDGRPVADPARPALSRAERGAVAAYLRRAPVVLRANGSDPDPFDAERGAAVPLHVRTDGVWVWSEALAYFAAEYGIAPEPDLLAHIRSANYAAPREVAGAVLDRAADLVLGR</sequence>
<name>A0A7R7DUS0_9ACTN</name>
<keyword evidence="2" id="KW-1185">Reference proteome</keyword>
<proteinExistence type="predicted"/>
<evidence type="ECO:0000313" key="2">
    <source>
        <dbReference type="Proteomes" id="UP000611640"/>
    </source>
</evidence>
<gene>
    <name evidence="1" type="ORF">Athai_57060</name>
</gene>
<dbReference type="KEGG" id="atl:Athai_57060"/>
<accession>A0A7R7DUS0</accession>
<organism evidence="1 2">
    <name type="scientific">Actinocatenispora thailandica</name>
    <dbReference type="NCBI Taxonomy" id="227318"/>
    <lineage>
        <taxon>Bacteria</taxon>
        <taxon>Bacillati</taxon>
        <taxon>Actinomycetota</taxon>
        <taxon>Actinomycetes</taxon>
        <taxon>Micromonosporales</taxon>
        <taxon>Micromonosporaceae</taxon>
        <taxon>Actinocatenispora</taxon>
    </lineage>
</organism>
<reference evidence="1 2" key="1">
    <citation type="submission" date="2020-08" db="EMBL/GenBank/DDBJ databases">
        <title>Whole genome shotgun sequence of Actinocatenispora thailandica NBRC 105041.</title>
        <authorList>
            <person name="Komaki H."/>
            <person name="Tamura T."/>
        </authorList>
    </citation>
    <scope>NUCLEOTIDE SEQUENCE [LARGE SCALE GENOMIC DNA]</scope>
    <source>
        <strain evidence="1 2">NBRC 105041</strain>
    </source>
</reference>
<evidence type="ECO:0000313" key="1">
    <source>
        <dbReference type="EMBL" id="BCJ38203.1"/>
    </source>
</evidence>
<dbReference type="RefSeq" id="WP_203964277.1">
    <property type="nucleotide sequence ID" value="NZ_AP023355.1"/>
</dbReference>
<protein>
    <submittedName>
        <fullName evidence="1">Uncharacterized protein</fullName>
    </submittedName>
</protein>